<evidence type="ECO:0000313" key="2">
    <source>
        <dbReference type="EMBL" id="EJU02476.1"/>
    </source>
</evidence>
<sequence>MSMVGSHAMAAARALVNRETGIDILGPKPKPDKATPDKTTPKPSKRKSGKTNTNKNKSKPDQGNPDKTKPGKVHPDKETDEEYQDKVNSNLRLRLFQIREVDENTQLVDMPEGGRGTGL</sequence>
<dbReference type="HOGENOM" id="CLU_2066946_0_0_1"/>
<protein>
    <submittedName>
        <fullName evidence="2">Uncharacterized protein</fullName>
    </submittedName>
</protein>
<dbReference type="RefSeq" id="XP_040629370.1">
    <property type="nucleotide sequence ID" value="XM_040772680.1"/>
</dbReference>
<feature type="compositionally biased region" description="Basic and acidic residues" evidence="1">
    <location>
        <begin position="58"/>
        <end position="77"/>
    </location>
</feature>
<dbReference type="GeneID" id="63687742"/>
<gene>
    <name evidence="2" type="ORF">DACRYDRAFT_22109</name>
</gene>
<evidence type="ECO:0000313" key="3">
    <source>
        <dbReference type="Proteomes" id="UP000030653"/>
    </source>
</evidence>
<dbReference type="EMBL" id="JH795862">
    <property type="protein sequence ID" value="EJU02476.1"/>
    <property type="molecule type" value="Genomic_DNA"/>
</dbReference>
<evidence type="ECO:0000256" key="1">
    <source>
        <dbReference type="SAM" id="MobiDB-lite"/>
    </source>
</evidence>
<accession>M5FWW5</accession>
<reference evidence="2 3" key="1">
    <citation type="journal article" date="2012" name="Science">
        <title>The Paleozoic origin of enzymatic lignin decomposition reconstructed from 31 fungal genomes.</title>
        <authorList>
            <person name="Floudas D."/>
            <person name="Binder M."/>
            <person name="Riley R."/>
            <person name="Barry K."/>
            <person name="Blanchette R.A."/>
            <person name="Henrissat B."/>
            <person name="Martinez A.T."/>
            <person name="Otillar R."/>
            <person name="Spatafora J.W."/>
            <person name="Yadav J.S."/>
            <person name="Aerts A."/>
            <person name="Benoit I."/>
            <person name="Boyd A."/>
            <person name="Carlson A."/>
            <person name="Copeland A."/>
            <person name="Coutinho P.M."/>
            <person name="de Vries R.P."/>
            <person name="Ferreira P."/>
            <person name="Findley K."/>
            <person name="Foster B."/>
            <person name="Gaskell J."/>
            <person name="Glotzer D."/>
            <person name="Gorecki P."/>
            <person name="Heitman J."/>
            <person name="Hesse C."/>
            <person name="Hori C."/>
            <person name="Igarashi K."/>
            <person name="Jurgens J.A."/>
            <person name="Kallen N."/>
            <person name="Kersten P."/>
            <person name="Kohler A."/>
            <person name="Kuees U."/>
            <person name="Kumar T.K.A."/>
            <person name="Kuo A."/>
            <person name="LaButti K."/>
            <person name="Larrondo L.F."/>
            <person name="Lindquist E."/>
            <person name="Ling A."/>
            <person name="Lombard V."/>
            <person name="Lucas S."/>
            <person name="Lundell T."/>
            <person name="Martin R."/>
            <person name="McLaughlin D.J."/>
            <person name="Morgenstern I."/>
            <person name="Morin E."/>
            <person name="Murat C."/>
            <person name="Nagy L.G."/>
            <person name="Nolan M."/>
            <person name="Ohm R.A."/>
            <person name="Patyshakuliyeva A."/>
            <person name="Rokas A."/>
            <person name="Ruiz-Duenas F.J."/>
            <person name="Sabat G."/>
            <person name="Salamov A."/>
            <person name="Samejima M."/>
            <person name="Schmutz J."/>
            <person name="Slot J.C."/>
            <person name="St John F."/>
            <person name="Stenlid J."/>
            <person name="Sun H."/>
            <person name="Sun S."/>
            <person name="Syed K."/>
            <person name="Tsang A."/>
            <person name="Wiebenga A."/>
            <person name="Young D."/>
            <person name="Pisabarro A."/>
            <person name="Eastwood D.C."/>
            <person name="Martin F."/>
            <person name="Cullen D."/>
            <person name="Grigoriev I.V."/>
            <person name="Hibbett D.S."/>
        </authorList>
    </citation>
    <scope>NUCLEOTIDE SEQUENCE [LARGE SCALE GENOMIC DNA]</scope>
    <source>
        <strain evidence="2 3">DJM-731 SS1</strain>
    </source>
</reference>
<keyword evidence="3" id="KW-1185">Reference proteome</keyword>
<organism evidence="2 3">
    <name type="scientific">Dacryopinax primogenitus (strain DJM 731)</name>
    <name type="common">Brown rot fungus</name>
    <dbReference type="NCBI Taxonomy" id="1858805"/>
    <lineage>
        <taxon>Eukaryota</taxon>
        <taxon>Fungi</taxon>
        <taxon>Dikarya</taxon>
        <taxon>Basidiomycota</taxon>
        <taxon>Agaricomycotina</taxon>
        <taxon>Dacrymycetes</taxon>
        <taxon>Dacrymycetales</taxon>
        <taxon>Dacrymycetaceae</taxon>
        <taxon>Dacryopinax</taxon>
    </lineage>
</organism>
<dbReference type="Proteomes" id="UP000030653">
    <property type="component" value="Unassembled WGS sequence"/>
</dbReference>
<feature type="region of interest" description="Disordered" evidence="1">
    <location>
        <begin position="20"/>
        <end position="89"/>
    </location>
</feature>
<feature type="non-terminal residue" evidence="2">
    <location>
        <position position="119"/>
    </location>
</feature>
<feature type="compositionally biased region" description="Basic and acidic residues" evidence="1">
    <location>
        <begin position="29"/>
        <end position="40"/>
    </location>
</feature>
<proteinExistence type="predicted"/>
<dbReference type="AlphaFoldDB" id="M5FWW5"/>
<name>M5FWW5_DACPD</name>